<evidence type="ECO:0000313" key="2">
    <source>
        <dbReference type="Proteomes" id="UP000034154"/>
    </source>
</evidence>
<dbReference type="AlphaFoldDB" id="A0A0G1JJK6"/>
<dbReference type="EMBL" id="LCJB01000008">
    <property type="protein sequence ID" value="KKT71791.1"/>
    <property type="molecule type" value="Genomic_DNA"/>
</dbReference>
<organism evidence="1 2">
    <name type="scientific">Candidatus Uhrbacteria bacterium GW2011_GWF2_44_350</name>
    <dbReference type="NCBI Taxonomy" id="1619000"/>
    <lineage>
        <taxon>Bacteria</taxon>
        <taxon>Candidatus Uhriibacteriota</taxon>
    </lineage>
</organism>
<dbReference type="Proteomes" id="UP000034154">
    <property type="component" value="Unassembled WGS sequence"/>
</dbReference>
<proteinExistence type="predicted"/>
<evidence type="ECO:0000313" key="1">
    <source>
        <dbReference type="EMBL" id="KKT71791.1"/>
    </source>
</evidence>
<gene>
    <name evidence="1" type="ORF">UW63_C0008G0017</name>
</gene>
<accession>A0A0G1JJK6</accession>
<comment type="caution">
    <text evidence="1">The sequence shown here is derived from an EMBL/GenBank/DDBJ whole genome shotgun (WGS) entry which is preliminary data.</text>
</comment>
<reference evidence="1 2" key="1">
    <citation type="journal article" date="2015" name="Nature">
        <title>rRNA introns, odd ribosomes, and small enigmatic genomes across a large radiation of phyla.</title>
        <authorList>
            <person name="Brown C.T."/>
            <person name="Hug L.A."/>
            <person name="Thomas B.C."/>
            <person name="Sharon I."/>
            <person name="Castelle C.J."/>
            <person name="Singh A."/>
            <person name="Wilkins M.J."/>
            <person name="Williams K.H."/>
            <person name="Banfield J.F."/>
        </authorList>
    </citation>
    <scope>NUCLEOTIDE SEQUENCE [LARGE SCALE GENOMIC DNA]</scope>
</reference>
<sequence>MTRDHGFDLDTAEGPSDPWPVVFVFEHVPHARIRAEQDPEFPVGMVFFTQGTDFGTGHLGVETEDLDVGCGQEEGLVAPGKEEGGLTGEAGGGRISCQFLGIGITHHATNQRQSFLGSSVDHGPEVVFGGEKVLVVGSIHDSLRGAMLCEEIHSWLV</sequence>
<name>A0A0G1JJK6_9BACT</name>
<protein>
    <submittedName>
        <fullName evidence="1">Uncharacterized protein</fullName>
    </submittedName>
</protein>